<evidence type="ECO:0000313" key="2">
    <source>
        <dbReference type="Proteomes" id="UP000523161"/>
    </source>
</evidence>
<dbReference type="RefSeq" id="WP_173499633.1">
    <property type="nucleotide sequence ID" value="NZ_JABSOD010000002.1"/>
</dbReference>
<reference evidence="1 2" key="1">
    <citation type="submission" date="2020-06" db="EMBL/GenBank/DDBJ databases">
        <title>Rheinheimera sp. nov., a marine bacterium isolated from coastal.</title>
        <authorList>
            <person name="Yu Q."/>
            <person name="Qi Y."/>
            <person name="Pu J."/>
        </authorList>
    </citation>
    <scope>NUCLEOTIDE SEQUENCE [LARGE SCALE GENOMIC DNA]</scope>
    <source>
        <strain evidence="1 2">YQF-2</strain>
    </source>
</reference>
<keyword evidence="2" id="KW-1185">Reference proteome</keyword>
<dbReference type="EMBL" id="JABSOD010000002">
    <property type="protein sequence ID" value="NRQ41383.1"/>
    <property type="molecule type" value="Genomic_DNA"/>
</dbReference>
<dbReference type="InterPro" id="IPR025506">
    <property type="entry name" value="Abi_alpha"/>
</dbReference>
<name>A0A7Y5EJS0_9GAMM</name>
<sequence>MTEKNIVEETAKALGLKDLAPEIYKDLLQPATREVGKALLTTAKTVSIALAPLDAVNWGYQQSKQWLSAKVTQKLANIPVSEIQPPPMNIAGPAALNLYFSYDQEALRNMYAQLIASSMKKSTSGNVHPAFVSIIQQLLPGEAILLEVLYREAGSNIIGERNRSNYSGETNAVEWASNIIFEVCKKSNLVLELDFNSSLLNLMRLKLIDLESESEAEYVPEYGDSKGIYSPTVNLHITDSLAFTVLGNRFVRSCIEIENCR</sequence>
<evidence type="ECO:0000313" key="1">
    <source>
        <dbReference type="EMBL" id="NRQ41383.1"/>
    </source>
</evidence>
<dbReference type="Gene3D" id="3.30.110.190">
    <property type="match status" value="1"/>
</dbReference>
<dbReference type="Pfam" id="PF14337">
    <property type="entry name" value="Abi_alpha"/>
    <property type="match status" value="1"/>
</dbReference>
<protein>
    <submittedName>
        <fullName evidence="1">DUF4393 domain-containing protein</fullName>
    </submittedName>
</protein>
<dbReference type="AlphaFoldDB" id="A0A7Y5EJS0"/>
<organism evidence="1 2">
    <name type="scientific">Rheinheimera lutimaris</name>
    <dbReference type="NCBI Taxonomy" id="2740584"/>
    <lineage>
        <taxon>Bacteria</taxon>
        <taxon>Pseudomonadati</taxon>
        <taxon>Pseudomonadota</taxon>
        <taxon>Gammaproteobacteria</taxon>
        <taxon>Chromatiales</taxon>
        <taxon>Chromatiaceae</taxon>
        <taxon>Rheinheimera</taxon>
    </lineage>
</organism>
<accession>A0A7Y5EJS0</accession>
<proteinExistence type="predicted"/>
<dbReference type="Proteomes" id="UP000523161">
    <property type="component" value="Unassembled WGS sequence"/>
</dbReference>
<comment type="caution">
    <text evidence="1">The sequence shown here is derived from an EMBL/GenBank/DDBJ whole genome shotgun (WGS) entry which is preliminary data.</text>
</comment>
<gene>
    <name evidence="1" type="ORF">HRH59_02195</name>
</gene>